<dbReference type="Gene3D" id="3.20.20.450">
    <property type="entry name" value="EAL domain"/>
    <property type="match status" value="1"/>
</dbReference>
<dbReference type="InterPro" id="IPR043128">
    <property type="entry name" value="Rev_trsase/Diguanyl_cyclase"/>
</dbReference>
<dbReference type="Gene3D" id="3.30.70.270">
    <property type="match status" value="1"/>
</dbReference>
<dbReference type="InterPro" id="IPR000014">
    <property type="entry name" value="PAS"/>
</dbReference>
<feature type="coiled-coil region" evidence="6">
    <location>
        <begin position="38"/>
        <end position="65"/>
    </location>
</feature>
<dbReference type="InterPro" id="IPR029787">
    <property type="entry name" value="Nucleotide_cyclase"/>
</dbReference>
<dbReference type="SUPFAM" id="SSF55785">
    <property type="entry name" value="PYP-like sensor domain (PAS domain)"/>
    <property type="match status" value="1"/>
</dbReference>
<dbReference type="InterPro" id="IPR000700">
    <property type="entry name" value="PAS-assoc_C"/>
</dbReference>
<dbReference type="PANTHER" id="PTHR44757:SF2">
    <property type="entry name" value="BIOFILM ARCHITECTURE MAINTENANCE PROTEIN MBAA"/>
    <property type="match status" value="1"/>
</dbReference>
<feature type="transmembrane region" description="Helical" evidence="7">
    <location>
        <begin position="17"/>
        <end position="38"/>
    </location>
</feature>
<evidence type="ECO:0000256" key="3">
    <source>
        <dbReference type="ARBA" id="ARBA00022692"/>
    </source>
</evidence>
<comment type="subcellular location">
    <subcellularLocation>
        <location evidence="1">Cell membrane</location>
        <topology evidence="1">Multi-pass membrane protein</topology>
    </subcellularLocation>
</comment>
<dbReference type="SMART" id="SM00086">
    <property type="entry name" value="PAC"/>
    <property type="match status" value="1"/>
</dbReference>
<sequence>MPLKIDAVTLPRYQTRALVGTVCLLVLLIASFFTYNAYQTGQARLEQQRAEMDQLNRSQLREEVNKTLEYIRFSRDRTESILRQRVRTVTQQAISSAEAIYQHEISRGRPLGEIKSLIRESMRNLRYFGGRGYIFIDTLEGECVLLPTSPGIEGKSLLDNQDDTGHFIMRGLIEAVQNPAGAGYSRYRWYAPDFPDEMKDKIAYVERFDQLDWIIGTGDYLYQVENDLKEEVLERLRSRSFGVDGYVAVVREDGKVLLSPSRPETEGLMLSEVDEENRHIISFLMEHATPEGAFVEYDWYRPGGDTLHHKQSLVQLVPEWGWVLVAGNYQVSLNAALDRQEAALEAQTASDIKNMLLLMLVALIVALAVALLTSRWLRELVHRYQHEIDTQQEELASRSRELHLAETVFKSASEGAMISDADNRIMAVNPAFCEITGYAEQEVIGQTPALFSSGRHSERFFEQMWRVLASEKRWEGEVWNRRRNGEVYPQWLSITVVENEQGEPQNYVAMLNDISERKAAEDQLKYLADFDTLTDLPNRRLLRDRTIQALSRARRGGEQVALMVIGIDRFKHINDSLGHASGDALLKALAQRLVESVSGNETVSRVGGDEFVLLLPQAKSLPQLEQSVQHYLKLISKPLTIEGHSLVVTASIGLALYPYDGDDFDNLLKSADTALYHAKGEGRNTYRFFAPVMNQQVSERLMMENSLRHALRRQELELYFQPQYSFEQKRLVGCEALLRWNSPEGLVMPDRFIPLAEETGLIIPIGAWVLQESCRQARHWQTLYGSDLSIAVNVSAVQFRPELVADVQHGLESSGLAPEYLVLEVTESVLMTDVDASVRLLEELRGLGLRIALDDFGTGYASLAYLKRFSLDKLKIDRTFIMGIPDDNDDMAITSSIIDIARHLGLETVAEGVETEEHVNFLTSAGCNLAQGYFFDRPLPQSQFEQRLKDKGLL</sequence>
<dbReference type="Gene3D" id="3.30.450.20">
    <property type="entry name" value="PAS domain"/>
    <property type="match status" value="3"/>
</dbReference>
<keyword evidence="4 7" id="KW-1133">Transmembrane helix</keyword>
<accession>A0ABS3Z975</accession>
<evidence type="ECO:0000256" key="4">
    <source>
        <dbReference type="ARBA" id="ARBA00022989"/>
    </source>
</evidence>
<dbReference type="InterPro" id="IPR004010">
    <property type="entry name" value="Double_Cache_2"/>
</dbReference>
<dbReference type="CDD" id="cd01948">
    <property type="entry name" value="EAL"/>
    <property type="match status" value="1"/>
</dbReference>
<dbReference type="InterPro" id="IPR000160">
    <property type="entry name" value="GGDEF_dom"/>
</dbReference>
<keyword evidence="6" id="KW-0175">Coiled coil</keyword>
<evidence type="ECO:0000256" key="2">
    <source>
        <dbReference type="ARBA" id="ARBA00022475"/>
    </source>
</evidence>
<dbReference type="InterPro" id="IPR035965">
    <property type="entry name" value="PAS-like_dom_sf"/>
</dbReference>
<dbReference type="RefSeq" id="WP_209286887.1">
    <property type="nucleotide sequence ID" value="NZ_JACVEW010000007.1"/>
</dbReference>
<dbReference type="SMART" id="SM00267">
    <property type="entry name" value="GGDEF"/>
    <property type="match status" value="1"/>
</dbReference>
<keyword evidence="3 7" id="KW-0812">Transmembrane</keyword>
<feature type="domain" description="EAL" evidence="10">
    <location>
        <begin position="700"/>
        <end position="952"/>
    </location>
</feature>
<dbReference type="Pfam" id="PF13426">
    <property type="entry name" value="PAS_9"/>
    <property type="match status" value="1"/>
</dbReference>
<dbReference type="PROSITE" id="PS50113">
    <property type="entry name" value="PAC"/>
    <property type="match status" value="1"/>
</dbReference>
<feature type="domain" description="PAC" evidence="9">
    <location>
        <begin position="472"/>
        <end position="526"/>
    </location>
</feature>
<proteinExistence type="predicted"/>
<dbReference type="Proteomes" id="UP000810171">
    <property type="component" value="Unassembled WGS sequence"/>
</dbReference>
<dbReference type="CDD" id="cd01949">
    <property type="entry name" value="GGDEF"/>
    <property type="match status" value="1"/>
</dbReference>
<feature type="transmembrane region" description="Helical" evidence="7">
    <location>
        <begin position="356"/>
        <end position="377"/>
    </location>
</feature>
<dbReference type="PROSITE" id="PS50887">
    <property type="entry name" value="GGDEF"/>
    <property type="match status" value="1"/>
</dbReference>
<evidence type="ECO:0000313" key="12">
    <source>
        <dbReference type="EMBL" id="MBP0048265.1"/>
    </source>
</evidence>
<keyword evidence="5 7" id="KW-0472">Membrane</keyword>
<dbReference type="Pfam" id="PF08269">
    <property type="entry name" value="dCache_2"/>
    <property type="match status" value="1"/>
</dbReference>
<dbReference type="Pfam" id="PF00563">
    <property type="entry name" value="EAL"/>
    <property type="match status" value="1"/>
</dbReference>
<comment type="caution">
    <text evidence="12">The sequence shown here is derived from an EMBL/GenBank/DDBJ whole genome shotgun (WGS) entry which is preliminary data.</text>
</comment>
<dbReference type="CDD" id="cd00130">
    <property type="entry name" value="PAS"/>
    <property type="match status" value="1"/>
</dbReference>
<keyword evidence="2" id="KW-1003">Cell membrane</keyword>
<dbReference type="SMART" id="SM01049">
    <property type="entry name" value="Cache_2"/>
    <property type="match status" value="2"/>
</dbReference>
<dbReference type="Pfam" id="PF00990">
    <property type="entry name" value="GGDEF"/>
    <property type="match status" value="1"/>
</dbReference>
<evidence type="ECO:0000256" key="6">
    <source>
        <dbReference type="SAM" id="Coils"/>
    </source>
</evidence>
<evidence type="ECO:0000259" key="10">
    <source>
        <dbReference type="PROSITE" id="PS50883"/>
    </source>
</evidence>
<dbReference type="PROSITE" id="PS50883">
    <property type="entry name" value="EAL"/>
    <property type="match status" value="1"/>
</dbReference>
<name>A0ABS3Z975_9GAMM</name>
<evidence type="ECO:0000256" key="1">
    <source>
        <dbReference type="ARBA" id="ARBA00004651"/>
    </source>
</evidence>
<dbReference type="NCBIfam" id="TIGR00254">
    <property type="entry name" value="GGDEF"/>
    <property type="match status" value="1"/>
</dbReference>
<dbReference type="SUPFAM" id="SSF141868">
    <property type="entry name" value="EAL domain-like"/>
    <property type="match status" value="1"/>
</dbReference>
<protein>
    <submittedName>
        <fullName evidence="12">EAL domain-containing protein</fullName>
    </submittedName>
</protein>
<dbReference type="EMBL" id="JACVEW010000007">
    <property type="protein sequence ID" value="MBP0048265.1"/>
    <property type="molecule type" value="Genomic_DNA"/>
</dbReference>
<evidence type="ECO:0000313" key="13">
    <source>
        <dbReference type="Proteomes" id="UP000810171"/>
    </source>
</evidence>
<feature type="domain" description="PAS" evidence="8">
    <location>
        <begin position="401"/>
        <end position="447"/>
    </location>
</feature>
<keyword evidence="13" id="KW-1185">Reference proteome</keyword>
<evidence type="ECO:0000256" key="5">
    <source>
        <dbReference type="ARBA" id="ARBA00023136"/>
    </source>
</evidence>
<dbReference type="InterPro" id="IPR052155">
    <property type="entry name" value="Biofilm_reg_signaling"/>
</dbReference>
<gene>
    <name evidence="12" type="ORF">H9C73_05920</name>
</gene>
<dbReference type="NCBIfam" id="TIGR00229">
    <property type="entry name" value="sensory_box"/>
    <property type="match status" value="1"/>
</dbReference>
<evidence type="ECO:0000259" key="9">
    <source>
        <dbReference type="PROSITE" id="PS50113"/>
    </source>
</evidence>
<dbReference type="InterPro" id="IPR001610">
    <property type="entry name" value="PAC"/>
</dbReference>
<reference evidence="12 13" key="1">
    <citation type="submission" date="2020-09" db="EMBL/GenBank/DDBJ databases">
        <authorList>
            <person name="Tanuku N.R.S."/>
        </authorList>
    </citation>
    <scope>NUCLEOTIDE SEQUENCE [LARGE SCALE GENOMIC DNA]</scope>
    <source>
        <strain evidence="12 13">AK62</strain>
    </source>
</reference>
<evidence type="ECO:0000259" key="11">
    <source>
        <dbReference type="PROSITE" id="PS50887"/>
    </source>
</evidence>
<dbReference type="SMART" id="SM00091">
    <property type="entry name" value="PAS"/>
    <property type="match status" value="1"/>
</dbReference>
<organism evidence="12 13">
    <name type="scientific">Marinobacterium alkalitolerans</name>
    <dbReference type="NCBI Taxonomy" id="1542925"/>
    <lineage>
        <taxon>Bacteria</taxon>
        <taxon>Pseudomonadati</taxon>
        <taxon>Pseudomonadota</taxon>
        <taxon>Gammaproteobacteria</taxon>
        <taxon>Oceanospirillales</taxon>
        <taxon>Oceanospirillaceae</taxon>
        <taxon>Marinobacterium</taxon>
    </lineage>
</organism>
<feature type="domain" description="GGDEF" evidence="11">
    <location>
        <begin position="558"/>
        <end position="691"/>
    </location>
</feature>
<dbReference type="PROSITE" id="PS50112">
    <property type="entry name" value="PAS"/>
    <property type="match status" value="1"/>
</dbReference>
<dbReference type="SUPFAM" id="SSF55073">
    <property type="entry name" value="Nucleotide cyclase"/>
    <property type="match status" value="1"/>
</dbReference>
<dbReference type="PANTHER" id="PTHR44757">
    <property type="entry name" value="DIGUANYLATE CYCLASE DGCP"/>
    <property type="match status" value="1"/>
</dbReference>
<dbReference type="SMART" id="SM00052">
    <property type="entry name" value="EAL"/>
    <property type="match status" value="1"/>
</dbReference>
<dbReference type="InterPro" id="IPR033480">
    <property type="entry name" value="sCache_2"/>
</dbReference>
<dbReference type="InterPro" id="IPR001633">
    <property type="entry name" value="EAL_dom"/>
</dbReference>
<evidence type="ECO:0000256" key="7">
    <source>
        <dbReference type="SAM" id="Phobius"/>
    </source>
</evidence>
<evidence type="ECO:0000259" key="8">
    <source>
        <dbReference type="PROSITE" id="PS50112"/>
    </source>
</evidence>
<dbReference type="CDD" id="cd18774">
    <property type="entry name" value="PDC2_HK_sensor"/>
    <property type="match status" value="1"/>
</dbReference>
<dbReference type="InterPro" id="IPR035919">
    <property type="entry name" value="EAL_sf"/>
</dbReference>